<reference evidence="3" key="2">
    <citation type="journal article" date="2023" name="BMC Genomics">
        <title>Pest status, molecular evolution, and epigenetic factors derived from the genome assembly of Frankliniella fusca, a thysanopteran phytovirus vector.</title>
        <authorList>
            <person name="Catto M.A."/>
            <person name="Labadie P.E."/>
            <person name="Jacobson A.L."/>
            <person name="Kennedy G.G."/>
            <person name="Srinivasan R."/>
            <person name="Hunt B.G."/>
        </authorList>
    </citation>
    <scope>NUCLEOTIDE SEQUENCE</scope>
    <source>
        <strain evidence="3">PL_HMW_Pooled</strain>
    </source>
</reference>
<feature type="signal peptide" evidence="2">
    <location>
        <begin position="1"/>
        <end position="23"/>
    </location>
</feature>
<evidence type="ECO:0000313" key="3">
    <source>
        <dbReference type="EMBL" id="KAK3909158.1"/>
    </source>
</evidence>
<dbReference type="Proteomes" id="UP001219518">
    <property type="component" value="Unassembled WGS sequence"/>
</dbReference>
<feature type="chain" id="PRO_5041907601" evidence="2">
    <location>
        <begin position="24"/>
        <end position="354"/>
    </location>
</feature>
<evidence type="ECO:0000256" key="2">
    <source>
        <dbReference type="SAM" id="SignalP"/>
    </source>
</evidence>
<keyword evidence="4" id="KW-1185">Reference proteome</keyword>
<gene>
    <name evidence="3" type="ORF">KUF71_003757</name>
</gene>
<keyword evidence="3" id="KW-0176">Collagen</keyword>
<dbReference type="AlphaFoldDB" id="A0AAE1GUK3"/>
<accession>A0AAE1GUK3</accession>
<keyword evidence="2" id="KW-0732">Signal</keyword>
<dbReference type="GO" id="GO:0005581">
    <property type="term" value="C:collagen trimer"/>
    <property type="evidence" value="ECO:0007669"/>
    <property type="project" value="UniProtKB-KW"/>
</dbReference>
<sequence>MSTTWTIAALFALSALCALTAHARVMDVRAVGAVGDDVVDPYCLSCDENQQRYQLIRGDGEVQKCNDQIYCDCHDHKQKKCTGMITWGLAFNPDEQDCVHFFNCEKWLSGHPTPAPPTQPATDPSTSEPTTTEQTTEQSPPTQRTTFSPQTTDLTTSNTQTSEVTTSKPETTTSPTTTAQTPERTTSKSQTTKAPATATTPAVQSTTPSSAWANKATALTMRDSPLDINLDFDEKKVVRLGMKRNTLNVAVVSVAAAEAGGGAEDFCSRCDTSGLRYRLVRAEAEAGAEAVREAEVRSCEAGVYCDCDREHQERCFLWMLGRRFNEEAQRCEFSFDCRAWQANHQDGDGGRLRP</sequence>
<evidence type="ECO:0000313" key="4">
    <source>
        <dbReference type="Proteomes" id="UP001219518"/>
    </source>
</evidence>
<comment type="caution">
    <text evidence="3">The sequence shown here is derived from an EMBL/GenBank/DDBJ whole genome shotgun (WGS) entry which is preliminary data.</text>
</comment>
<reference evidence="3" key="1">
    <citation type="submission" date="2021-07" db="EMBL/GenBank/DDBJ databases">
        <authorList>
            <person name="Catto M.A."/>
            <person name="Jacobson A."/>
            <person name="Kennedy G."/>
            <person name="Labadie P."/>
            <person name="Hunt B.G."/>
            <person name="Srinivasan R."/>
        </authorList>
    </citation>
    <scope>NUCLEOTIDE SEQUENCE</scope>
    <source>
        <strain evidence="3">PL_HMW_Pooled</strain>
        <tissue evidence="3">Head</tissue>
    </source>
</reference>
<feature type="compositionally biased region" description="Low complexity" evidence="1">
    <location>
        <begin position="120"/>
        <end position="210"/>
    </location>
</feature>
<feature type="region of interest" description="Disordered" evidence="1">
    <location>
        <begin position="111"/>
        <end position="210"/>
    </location>
</feature>
<evidence type="ECO:0000256" key="1">
    <source>
        <dbReference type="SAM" id="MobiDB-lite"/>
    </source>
</evidence>
<organism evidence="3 4">
    <name type="scientific">Frankliniella fusca</name>
    <dbReference type="NCBI Taxonomy" id="407009"/>
    <lineage>
        <taxon>Eukaryota</taxon>
        <taxon>Metazoa</taxon>
        <taxon>Ecdysozoa</taxon>
        <taxon>Arthropoda</taxon>
        <taxon>Hexapoda</taxon>
        <taxon>Insecta</taxon>
        <taxon>Pterygota</taxon>
        <taxon>Neoptera</taxon>
        <taxon>Paraneoptera</taxon>
        <taxon>Thysanoptera</taxon>
        <taxon>Terebrantia</taxon>
        <taxon>Thripoidea</taxon>
        <taxon>Thripidae</taxon>
        <taxon>Frankliniella</taxon>
    </lineage>
</organism>
<proteinExistence type="predicted"/>
<dbReference type="EMBL" id="JAHWGI010000085">
    <property type="protein sequence ID" value="KAK3909158.1"/>
    <property type="molecule type" value="Genomic_DNA"/>
</dbReference>
<name>A0AAE1GUK3_9NEOP</name>
<protein>
    <submittedName>
        <fullName evidence="3">Collagen alpha-1(XXVII) chain A</fullName>
    </submittedName>
</protein>